<keyword evidence="2" id="KW-1133">Transmembrane helix</keyword>
<feature type="transmembrane region" description="Helical" evidence="2">
    <location>
        <begin position="292"/>
        <end position="311"/>
    </location>
</feature>
<keyword evidence="2" id="KW-0472">Membrane</keyword>
<comment type="caution">
    <text evidence="4">The sequence shown here is derived from an EMBL/GenBank/DDBJ whole genome shotgun (WGS) entry which is preliminary data.</text>
</comment>
<dbReference type="SMART" id="SM01042">
    <property type="entry name" value="Brr6_like_C_C"/>
    <property type="match status" value="1"/>
</dbReference>
<dbReference type="InterPro" id="IPR040202">
    <property type="entry name" value="Brl1/Brr6"/>
</dbReference>
<feature type="transmembrane region" description="Helical" evidence="2">
    <location>
        <begin position="266"/>
        <end position="286"/>
    </location>
</feature>
<dbReference type="PANTHER" id="PTHR28136:SF1">
    <property type="entry name" value="NUCLEUS EXPORT PROTEIN BRL1"/>
    <property type="match status" value="1"/>
</dbReference>
<dbReference type="Proteomes" id="UP000788993">
    <property type="component" value="Unassembled WGS sequence"/>
</dbReference>
<keyword evidence="5" id="KW-1185">Reference proteome</keyword>
<name>A0A9P8T4E5_9ASCO</name>
<dbReference type="PANTHER" id="PTHR28136">
    <property type="entry name" value="NUCLEUS EXPORT PROTEIN BRR6"/>
    <property type="match status" value="1"/>
</dbReference>
<feature type="region of interest" description="Disordered" evidence="1">
    <location>
        <begin position="94"/>
        <end position="113"/>
    </location>
</feature>
<dbReference type="EMBL" id="JAEUBD010001178">
    <property type="protein sequence ID" value="KAH3665179.1"/>
    <property type="molecule type" value="Genomic_DNA"/>
</dbReference>
<feature type="region of interest" description="Disordered" evidence="1">
    <location>
        <begin position="141"/>
        <end position="160"/>
    </location>
</feature>
<evidence type="ECO:0000256" key="2">
    <source>
        <dbReference type="SAM" id="Phobius"/>
    </source>
</evidence>
<keyword evidence="2" id="KW-0812">Transmembrane</keyword>
<reference evidence="4" key="1">
    <citation type="journal article" date="2021" name="Open Biol.">
        <title>Shared evolutionary footprints suggest mitochondrial oxidative damage underlies multiple complex I losses in fungi.</title>
        <authorList>
            <person name="Schikora-Tamarit M.A."/>
            <person name="Marcet-Houben M."/>
            <person name="Nosek J."/>
            <person name="Gabaldon T."/>
        </authorList>
    </citation>
    <scope>NUCLEOTIDE SEQUENCE</scope>
    <source>
        <strain evidence="4">NCAIM Y.01608</strain>
    </source>
</reference>
<feature type="domain" description="Brl1/Brr6" evidence="3">
    <location>
        <begin position="182"/>
        <end position="315"/>
    </location>
</feature>
<dbReference type="GO" id="GO:0055088">
    <property type="term" value="P:lipid homeostasis"/>
    <property type="evidence" value="ECO:0007669"/>
    <property type="project" value="InterPro"/>
</dbReference>
<evidence type="ECO:0000259" key="3">
    <source>
        <dbReference type="SMART" id="SM01042"/>
    </source>
</evidence>
<proteinExistence type="predicted"/>
<evidence type="ECO:0000313" key="4">
    <source>
        <dbReference type="EMBL" id="KAH3665179.1"/>
    </source>
</evidence>
<dbReference type="AlphaFoldDB" id="A0A9P8T4E5"/>
<evidence type="ECO:0000256" key="1">
    <source>
        <dbReference type="SAM" id="MobiDB-lite"/>
    </source>
</evidence>
<protein>
    <recommendedName>
        <fullName evidence="3">Brl1/Brr6 domain-containing protein</fullName>
    </recommendedName>
</protein>
<feature type="compositionally biased region" description="Polar residues" evidence="1">
    <location>
        <begin position="151"/>
        <end position="160"/>
    </location>
</feature>
<dbReference type="Pfam" id="PF10104">
    <property type="entry name" value="Brr6_like_C_C"/>
    <property type="match status" value="1"/>
</dbReference>
<accession>A0A9P8T4E5</accession>
<organism evidence="4 5">
    <name type="scientific">Ogataea polymorpha</name>
    <dbReference type="NCBI Taxonomy" id="460523"/>
    <lineage>
        <taxon>Eukaryota</taxon>
        <taxon>Fungi</taxon>
        <taxon>Dikarya</taxon>
        <taxon>Ascomycota</taxon>
        <taxon>Saccharomycotina</taxon>
        <taxon>Pichiomycetes</taxon>
        <taxon>Pichiales</taxon>
        <taxon>Pichiaceae</taxon>
        <taxon>Ogataea</taxon>
    </lineage>
</organism>
<gene>
    <name evidence="4" type="ORF">OGATHE_003994</name>
</gene>
<sequence length="414" mass="46875">MSQTTPRGPELKVDLTPVQSHMTHERHEVTETLRKAQLGQTLAPEKLNNNYSYLNKQDNSTPLSFSSSNKTPTSILKNFNFSADRKSVSEDFVNSQPGLRMSKTQDGHLNPVKGAYNVFDKRSSGSPINVVNRKRRRLSNSNLWQNLEPKQPQSAEKSTPKQSTFSKIVYSLLSDPQCASNLTLVVQILLNTLLFACFMTLVLFSFLAVKRDADRKIQGYSNKVVHEINMCKREYFRNNCSPELRVPALEESCNEWDNCMNRDPEAVITTVAYFEILAECMNAFFHNLSFRTLFGLIFLTLFLVLVPNILFSKFRSSKTTTTNNYYHFNPDQSTANASQVSQMTSMSPLRSPARSPQRILDSSVYFTPPAALLMKEDGTKVPGSSVRFDSNVSYHEIPGLEASPLGRFVNKDRY</sequence>
<feature type="transmembrane region" description="Helical" evidence="2">
    <location>
        <begin position="184"/>
        <end position="209"/>
    </location>
</feature>
<reference evidence="4" key="2">
    <citation type="submission" date="2021-01" db="EMBL/GenBank/DDBJ databases">
        <authorList>
            <person name="Schikora-Tamarit M.A."/>
        </authorList>
    </citation>
    <scope>NUCLEOTIDE SEQUENCE</scope>
    <source>
        <strain evidence="4">NCAIM Y.01608</strain>
    </source>
</reference>
<dbReference type="GO" id="GO:0031965">
    <property type="term" value="C:nuclear membrane"/>
    <property type="evidence" value="ECO:0007669"/>
    <property type="project" value="InterPro"/>
</dbReference>
<dbReference type="GO" id="GO:0006998">
    <property type="term" value="P:nuclear envelope organization"/>
    <property type="evidence" value="ECO:0007669"/>
    <property type="project" value="InterPro"/>
</dbReference>
<evidence type="ECO:0000313" key="5">
    <source>
        <dbReference type="Proteomes" id="UP000788993"/>
    </source>
</evidence>
<dbReference type="InterPro" id="IPR018767">
    <property type="entry name" value="Brl1/Brr6_dom"/>
</dbReference>